<proteinExistence type="inferred from homology"/>
<evidence type="ECO:0000256" key="3">
    <source>
        <dbReference type="ARBA" id="ARBA00022801"/>
    </source>
</evidence>
<evidence type="ECO:0000259" key="4">
    <source>
        <dbReference type="PROSITE" id="PS50600"/>
    </source>
</evidence>
<evidence type="ECO:0000256" key="1">
    <source>
        <dbReference type="ARBA" id="ARBA00005234"/>
    </source>
</evidence>
<dbReference type="GO" id="GO:0005634">
    <property type="term" value="C:nucleus"/>
    <property type="evidence" value="ECO:0000318"/>
    <property type="project" value="GO_Central"/>
</dbReference>
<reference evidence="5 6" key="1">
    <citation type="journal article" date="2011" name="Science">
        <title>The ecoresponsive genome of Daphnia pulex.</title>
        <authorList>
            <person name="Colbourne J.K."/>
            <person name="Pfrender M.E."/>
            <person name="Gilbert D."/>
            <person name="Thomas W.K."/>
            <person name="Tucker A."/>
            <person name="Oakley T.H."/>
            <person name="Tokishita S."/>
            <person name="Aerts A."/>
            <person name="Arnold G.J."/>
            <person name="Basu M.K."/>
            <person name="Bauer D.J."/>
            <person name="Caceres C.E."/>
            <person name="Carmel L."/>
            <person name="Casola C."/>
            <person name="Choi J.H."/>
            <person name="Detter J.C."/>
            <person name="Dong Q."/>
            <person name="Dusheyko S."/>
            <person name="Eads B.D."/>
            <person name="Frohlich T."/>
            <person name="Geiler-Samerotte K.A."/>
            <person name="Gerlach D."/>
            <person name="Hatcher P."/>
            <person name="Jogdeo S."/>
            <person name="Krijgsveld J."/>
            <person name="Kriventseva E.V."/>
            <person name="Kultz D."/>
            <person name="Laforsch C."/>
            <person name="Lindquist E."/>
            <person name="Lopez J."/>
            <person name="Manak J.R."/>
            <person name="Muller J."/>
            <person name="Pangilinan J."/>
            <person name="Patwardhan R.P."/>
            <person name="Pitluck S."/>
            <person name="Pritham E.J."/>
            <person name="Rechtsteiner A."/>
            <person name="Rho M."/>
            <person name="Rogozin I.B."/>
            <person name="Sakarya O."/>
            <person name="Salamov A."/>
            <person name="Schaack S."/>
            <person name="Shapiro H."/>
            <person name="Shiga Y."/>
            <person name="Skalitzky C."/>
            <person name="Smith Z."/>
            <person name="Souvorov A."/>
            <person name="Sung W."/>
            <person name="Tang Z."/>
            <person name="Tsuchiya D."/>
            <person name="Tu H."/>
            <person name="Vos H."/>
            <person name="Wang M."/>
            <person name="Wolf Y.I."/>
            <person name="Yamagata H."/>
            <person name="Yamada T."/>
            <person name="Ye Y."/>
            <person name="Shaw J.R."/>
            <person name="Andrews J."/>
            <person name="Crease T.J."/>
            <person name="Tang H."/>
            <person name="Lucas S.M."/>
            <person name="Robertson H.M."/>
            <person name="Bork P."/>
            <person name="Koonin E.V."/>
            <person name="Zdobnov E.M."/>
            <person name="Grigoriev I.V."/>
            <person name="Lynch M."/>
            <person name="Boore J.L."/>
        </authorList>
    </citation>
    <scope>NUCLEOTIDE SEQUENCE [LARGE SCALE GENOMIC DNA]</scope>
</reference>
<dbReference type="GO" id="GO:0005694">
    <property type="term" value="C:chromosome"/>
    <property type="evidence" value="ECO:0000318"/>
    <property type="project" value="GO_Central"/>
</dbReference>
<dbReference type="InterPro" id="IPR038765">
    <property type="entry name" value="Papain-like_cys_pep_sf"/>
</dbReference>
<organism evidence="5 6">
    <name type="scientific">Daphnia pulex</name>
    <name type="common">Water flea</name>
    <dbReference type="NCBI Taxonomy" id="6669"/>
    <lineage>
        <taxon>Eukaryota</taxon>
        <taxon>Metazoa</taxon>
        <taxon>Ecdysozoa</taxon>
        <taxon>Arthropoda</taxon>
        <taxon>Crustacea</taxon>
        <taxon>Branchiopoda</taxon>
        <taxon>Diplostraca</taxon>
        <taxon>Cladocera</taxon>
        <taxon>Anomopoda</taxon>
        <taxon>Daphniidae</taxon>
        <taxon>Daphnia</taxon>
    </lineage>
</organism>
<dbReference type="InParanoid" id="E9HSU0"/>
<accession>E9HSU0</accession>
<dbReference type="EMBL" id="GL732757">
    <property type="protein sequence ID" value="EFX65192.1"/>
    <property type="molecule type" value="Genomic_DNA"/>
</dbReference>
<keyword evidence="6" id="KW-1185">Reference proteome</keyword>
<dbReference type="GO" id="GO:0043138">
    <property type="term" value="F:3'-5' DNA helicase activity"/>
    <property type="evidence" value="ECO:0000318"/>
    <property type="project" value="GO_Central"/>
</dbReference>
<keyword evidence="3" id="KW-0378">Hydrolase</keyword>
<dbReference type="AlphaFoldDB" id="E9HSU0"/>
<gene>
    <name evidence="5" type="ORF">DAPPUDRAFT_333439</name>
</gene>
<dbReference type="GO" id="GO:0005737">
    <property type="term" value="C:cytoplasm"/>
    <property type="evidence" value="ECO:0000318"/>
    <property type="project" value="GO_Central"/>
</dbReference>
<name>E9HSU0_DAPPU</name>
<dbReference type="HOGENOM" id="CLU_378245_0_0_1"/>
<keyword evidence="2" id="KW-0645">Protease</keyword>
<dbReference type="InterPro" id="IPR003653">
    <property type="entry name" value="Peptidase_C48_C"/>
</dbReference>
<evidence type="ECO:0000313" key="5">
    <source>
        <dbReference type="EMBL" id="EFX65192.1"/>
    </source>
</evidence>
<dbReference type="GO" id="GO:0006508">
    <property type="term" value="P:proteolysis"/>
    <property type="evidence" value="ECO:0007669"/>
    <property type="project" value="UniProtKB-KW"/>
</dbReference>
<evidence type="ECO:0000256" key="2">
    <source>
        <dbReference type="ARBA" id="ARBA00022670"/>
    </source>
</evidence>
<dbReference type="Proteomes" id="UP000000305">
    <property type="component" value="Unassembled WGS sequence"/>
</dbReference>
<evidence type="ECO:0000313" key="6">
    <source>
        <dbReference type="Proteomes" id="UP000000305"/>
    </source>
</evidence>
<dbReference type="GO" id="GO:0000724">
    <property type="term" value="P:double-strand break repair via homologous recombination"/>
    <property type="evidence" value="ECO:0000318"/>
    <property type="project" value="GO_Central"/>
</dbReference>
<dbReference type="GO" id="GO:0008234">
    <property type="term" value="F:cysteine-type peptidase activity"/>
    <property type="evidence" value="ECO:0007669"/>
    <property type="project" value="InterPro"/>
</dbReference>
<dbReference type="SUPFAM" id="SSF54001">
    <property type="entry name" value="Cysteine proteinases"/>
    <property type="match status" value="1"/>
</dbReference>
<dbReference type="KEGG" id="dpx:DAPPUDRAFT_333439"/>
<feature type="domain" description="Ubiquitin-like protease family profile" evidence="4">
    <location>
        <begin position="296"/>
        <end position="616"/>
    </location>
</feature>
<dbReference type="PROSITE" id="PS50600">
    <property type="entry name" value="ULP_PROTEASE"/>
    <property type="match status" value="1"/>
</dbReference>
<protein>
    <recommendedName>
        <fullName evidence="4">Ubiquitin-like protease family profile domain-containing protein</fullName>
    </recommendedName>
</protein>
<comment type="similarity">
    <text evidence="1">Belongs to the peptidase C48 family.</text>
</comment>
<sequence>MPYFKLENPELRTFLENYCTNQSIPHKYTLRKRYLLICYNQTMKNIADEVKAVEAGKTYLLNSVHLEYTNHATMCKFNFGLHQAFGRFFRHKNTYFAHSVSDHNAVTLSQLDAAFLDFNAYVSEAVAIYALQFGGIAIVPPRKKQGSFGENDRFSKVTVTHLRQEYRSCGEGILWPMHYGFCDDSLQCVLWVRKPILVCNVEVVKCHSIKWRVLAVSCLCRVSGSFAITLRWQRMGFAVIEANFAALSLAITMGVADAASSEILVPAVIKLDEPAVGEVTQSHIPVLPAKRLMRLPALFETDVHSLGGGQWFNDSLVDYFLVFAFLYYCNADYGQPFVCSSFFFKKLERLLSTGNFGVVLPNLDMTDGMVPGPGLFEFAKVLIPVCYCDHWVLVVIYISGVNRRVSLVVFYSATLVMEERRHVFTTVKDYVKQAIRKPNAAGGQYHDGNVGGIVANVPRQRPGTLDFAAFVIYYAFKILMCGLPGAIGILAKETLTHFDNSPTMRDLLNEIERCLGMSKTSMMKCLHERERSCVWEVILHETVGLTTPKVVAWNCEAEPDMDSEAETLPETDYREEYEPAMAQVLQTGTNWDAISKTQTNNTADSSTKTTKYADLQTAPTLDVDLKAGTYRAPEQKPLKDYGKLSSLRTTYPDVPITELTGTLEMQRDIISSLHLREPFLSRFPCVRANLELSLISKISNENVMKLMKDVISKDFPNQSGIVYHHERQLRNPC</sequence>
<dbReference type="GO" id="GO:0006260">
    <property type="term" value="P:DNA replication"/>
    <property type="evidence" value="ECO:0000318"/>
    <property type="project" value="GO_Central"/>
</dbReference>
<dbReference type="PhylomeDB" id="E9HSU0"/>
<dbReference type="Gene3D" id="3.30.310.130">
    <property type="entry name" value="Ubiquitin-related"/>
    <property type="match status" value="1"/>
</dbReference>
<dbReference type="GO" id="GO:0009378">
    <property type="term" value="F:four-way junction helicase activity"/>
    <property type="evidence" value="ECO:0000318"/>
    <property type="project" value="GO_Central"/>
</dbReference>
<dbReference type="OrthoDB" id="10261556at2759"/>
<dbReference type="STRING" id="6669.E9HSU0"/>
<dbReference type="Gene3D" id="1.10.418.20">
    <property type="match status" value="1"/>
</dbReference>